<dbReference type="InParanoid" id="A0A0D0DKF0"/>
<organism evidence="1 2">
    <name type="scientific">Paxillus rubicundulus Ve08.2h10</name>
    <dbReference type="NCBI Taxonomy" id="930991"/>
    <lineage>
        <taxon>Eukaryota</taxon>
        <taxon>Fungi</taxon>
        <taxon>Dikarya</taxon>
        <taxon>Basidiomycota</taxon>
        <taxon>Agaricomycotina</taxon>
        <taxon>Agaricomycetes</taxon>
        <taxon>Agaricomycetidae</taxon>
        <taxon>Boletales</taxon>
        <taxon>Paxilineae</taxon>
        <taxon>Paxillaceae</taxon>
        <taxon>Paxillus</taxon>
    </lineage>
</organism>
<reference evidence="2" key="2">
    <citation type="submission" date="2015-01" db="EMBL/GenBank/DDBJ databases">
        <title>Evolutionary Origins and Diversification of the Mycorrhizal Mutualists.</title>
        <authorList>
            <consortium name="DOE Joint Genome Institute"/>
            <consortium name="Mycorrhizal Genomics Consortium"/>
            <person name="Kohler A."/>
            <person name="Kuo A."/>
            <person name="Nagy L.G."/>
            <person name="Floudas D."/>
            <person name="Copeland A."/>
            <person name="Barry K.W."/>
            <person name="Cichocki N."/>
            <person name="Veneault-Fourrey C."/>
            <person name="LaButti K."/>
            <person name="Lindquist E.A."/>
            <person name="Lipzen A."/>
            <person name="Lundell T."/>
            <person name="Morin E."/>
            <person name="Murat C."/>
            <person name="Riley R."/>
            <person name="Ohm R."/>
            <person name="Sun H."/>
            <person name="Tunlid A."/>
            <person name="Henrissat B."/>
            <person name="Grigoriev I.V."/>
            <person name="Hibbett D.S."/>
            <person name="Martin F."/>
        </authorList>
    </citation>
    <scope>NUCLEOTIDE SEQUENCE [LARGE SCALE GENOMIC DNA]</scope>
    <source>
        <strain evidence="2">Ve08.2h10</strain>
    </source>
</reference>
<dbReference type="Proteomes" id="UP000054538">
    <property type="component" value="Unassembled WGS sequence"/>
</dbReference>
<accession>A0A0D0DKF0</accession>
<evidence type="ECO:0000313" key="1">
    <source>
        <dbReference type="EMBL" id="KIK91668.1"/>
    </source>
</evidence>
<proteinExistence type="predicted"/>
<keyword evidence="2" id="KW-1185">Reference proteome</keyword>
<dbReference type="AlphaFoldDB" id="A0A0D0DKF0"/>
<gene>
    <name evidence="1" type="ORF">PAXRUDRAFT_830635</name>
</gene>
<sequence length="67" mass="7431">MSWLPNKGSNVHTRIPVARASKSITSKITANSLTGRLSKWHVRASAYTFNYLPTYRVGGSLYGPHLL</sequence>
<protein>
    <submittedName>
        <fullName evidence="1">Uncharacterized protein</fullName>
    </submittedName>
</protein>
<dbReference type="HOGENOM" id="CLU_2813155_0_0_1"/>
<name>A0A0D0DKF0_9AGAM</name>
<reference evidence="1 2" key="1">
    <citation type="submission" date="2014-04" db="EMBL/GenBank/DDBJ databases">
        <authorList>
            <consortium name="DOE Joint Genome Institute"/>
            <person name="Kuo A."/>
            <person name="Kohler A."/>
            <person name="Jargeat P."/>
            <person name="Nagy L.G."/>
            <person name="Floudas D."/>
            <person name="Copeland A."/>
            <person name="Barry K.W."/>
            <person name="Cichocki N."/>
            <person name="Veneault-Fourrey C."/>
            <person name="LaButti K."/>
            <person name="Lindquist E.A."/>
            <person name="Lipzen A."/>
            <person name="Lundell T."/>
            <person name="Morin E."/>
            <person name="Murat C."/>
            <person name="Sun H."/>
            <person name="Tunlid A."/>
            <person name="Henrissat B."/>
            <person name="Grigoriev I.V."/>
            <person name="Hibbett D.S."/>
            <person name="Martin F."/>
            <person name="Nordberg H.P."/>
            <person name="Cantor M.N."/>
            <person name="Hua S.X."/>
        </authorList>
    </citation>
    <scope>NUCLEOTIDE SEQUENCE [LARGE SCALE GENOMIC DNA]</scope>
    <source>
        <strain evidence="1 2">Ve08.2h10</strain>
    </source>
</reference>
<dbReference type="EMBL" id="KN825362">
    <property type="protein sequence ID" value="KIK91668.1"/>
    <property type="molecule type" value="Genomic_DNA"/>
</dbReference>
<evidence type="ECO:0000313" key="2">
    <source>
        <dbReference type="Proteomes" id="UP000054538"/>
    </source>
</evidence>